<evidence type="ECO:0000256" key="5">
    <source>
        <dbReference type="ARBA" id="ARBA00023004"/>
    </source>
</evidence>
<keyword evidence="7" id="KW-1133">Transmembrane helix</keyword>
<feature type="domain" description="4Fe-4S ferredoxin-type" evidence="8">
    <location>
        <begin position="179"/>
        <end position="203"/>
    </location>
</feature>
<comment type="caution">
    <text evidence="9">The sequence shown here is derived from an EMBL/GenBank/DDBJ whole genome shotgun (WGS) entry which is preliminary data.</text>
</comment>
<dbReference type="PROSITE" id="PS00198">
    <property type="entry name" value="4FE4S_FER_1"/>
    <property type="match status" value="1"/>
</dbReference>
<feature type="transmembrane region" description="Helical" evidence="7">
    <location>
        <begin position="12"/>
        <end position="32"/>
    </location>
</feature>
<dbReference type="EMBL" id="VSSQ01004110">
    <property type="protein sequence ID" value="MPM23776.1"/>
    <property type="molecule type" value="Genomic_DNA"/>
</dbReference>
<dbReference type="Gene3D" id="3.30.70.20">
    <property type="match status" value="1"/>
</dbReference>
<keyword evidence="7" id="KW-0472">Membrane</keyword>
<dbReference type="GO" id="GO:0046872">
    <property type="term" value="F:metal ion binding"/>
    <property type="evidence" value="ECO:0007669"/>
    <property type="project" value="UniProtKB-KW"/>
</dbReference>
<evidence type="ECO:0000313" key="9">
    <source>
        <dbReference type="EMBL" id="MPM23776.1"/>
    </source>
</evidence>
<evidence type="ECO:0000256" key="7">
    <source>
        <dbReference type="SAM" id="Phobius"/>
    </source>
</evidence>
<proteinExistence type="predicted"/>
<dbReference type="InterPro" id="IPR017896">
    <property type="entry name" value="4Fe4S_Fe-S-bd"/>
</dbReference>
<sequence length="203" mass="22916">MKRVIQRIIQVLFLILFTALVITGKIQIWMAIFVASALLSLIFSRFYCGWVCPINTVIKPITYIKGKLKIKSLKTPSFLKNGAVRIIILIAFLALMAMVFRTGKKLPVLPALVGIGFFLSLFFEEAVWHRWLCPYGAILSLPSRAARKHMTIDGLLCSNCTRCAKVCPSQAIVKDEKHRIIKHECLVCGECERVCTKGAIKYR</sequence>
<keyword evidence="6" id="KW-0411">Iron-sulfur</keyword>
<dbReference type="InterPro" id="IPR051684">
    <property type="entry name" value="Electron_Trans/Redox"/>
</dbReference>
<evidence type="ECO:0000256" key="6">
    <source>
        <dbReference type="ARBA" id="ARBA00023014"/>
    </source>
</evidence>
<keyword evidence="7" id="KW-0812">Transmembrane</keyword>
<dbReference type="InterPro" id="IPR017900">
    <property type="entry name" value="4Fe4S_Fe_S_CS"/>
</dbReference>
<keyword evidence="2" id="KW-0004">4Fe-4S</keyword>
<evidence type="ECO:0000256" key="4">
    <source>
        <dbReference type="ARBA" id="ARBA00022982"/>
    </source>
</evidence>
<keyword evidence="3" id="KW-0479">Metal-binding</keyword>
<dbReference type="SUPFAM" id="SSF54862">
    <property type="entry name" value="4Fe-4S ferredoxins"/>
    <property type="match status" value="1"/>
</dbReference>
<dbReference type="PANTHER" id="PTHR30176">
    <property type="entry name" value="FERREDOXIN-TYPE PROTEIN NAPH"/>
    <property type="match status" value="1"/>
</dbReference>
<dbReference type="GO" id="GO:0005886">
    <property type="term" value="C:plasma membrane"/>
    <property type="evidence" value="ECO:0007669"/>
    <property type="project" value="TreeGrafter"/>
</dbReference>
<dbReference type="PANTHER" id="PTHR30176:SF3">
    <property type="entry name" value="FERREDOXIN-TYPE PROTEIN NAPH"/>
    <property type="match status" value="1"/>
</dbReference>
<accession>A0A644Y5F2</accession>
<name>A0A644Y5F2_9ZZZZ</name>
<gene>
    <name evidence="9" type="ORF">SDC9_70250</name>
</gene>
<reference evidence="9" key="1">
    <citation type="submission" date="2019-08" db="EMBL/GenBank/DDBJ databases">
        <authorList>
            <person name="Kucharzyk K."/>
            <person name="Murdoch R.W."/>
            <person name="Higgins S."/>
            <person name="Loffler F."/>
        </authorList>
    </citation>
    <scope>NUCLEOTIDE SEQUENCE</scope>
</reference>
<feature type="transmembrane region" description="Helical" evidence="7">
    <location>
        <begin position="106"/>
        <end position="123"/>
    </location>
</feature>
<keyword evidence="4" id="KW-0249">Electron transport</keyword>
<protein>
    <recommendedName>
        <fullName evidence="8">4Fe-4S ferredoxin-type domain-containing protein</fullName>
    </recommendedName>
</protein>
<dbReference type="PROSITE" id="PS51379">
    <property type="entry name" value="4FE4S_FER_2"/>
    <property type="match status" value="2"/>
</dbReference>
<evidence type="ECO:0000259" key="8">
    <source>
        <dbReference type="PROSITE" id="PS51379"/>
    </source>
</evidence>
<organism evidence="9">
    <name type="scientific">bioreactor metagenome</name>
    <dbReference type="NCBI Taxonomy" id="1076179"/>
    <lineage>
        <taxon>unclassified sequences</taxon>
        <taxon>metagenomes</taxon>
        <taxon>ecological metagenomes</taxon>
    </lineage>
</organism>
<dbReference type="Pfam" id="PF13187">
    <property type="entry name" value="Fer4_9"/>
    <property type="match status" value="1"/>
</dbReference>
<feature type="transmembrane region" description="Helical" evidence="7">
    <location>
        <begin position="38"/>
        <end position="58"/>
    </location>
</feature>
<dbReference type="GO" id="GO:0051539">
    <property type="term" value="F:4 iron, 4 sulfur cluster binding"/>
    <property type="evidence" value="ECO:0007669"/>
    <property type="project" value="UniProtKB-KW"/>
</dbReference>
<dbReference type="Pfam" id="PF12801">
    <property type="entry name" value="Fer4_5"/>
    <property type="match status" value="2"/>
</dbReference>
<feature type="transmembrane region" description="Helical" evidence="7">
    <location>
        <begin position="78"/>
        <end position="100"/>
    </location>
</feature>
<keyword evidence="5" id="KW-0408">Iron</keyword>
<feature type="domain" description="4Fe-4S ferredoxin-type" evidence="8">
    <location>
        <begin position="148"/>
        <end position="177"/>
    </location>
</feature>
<dbReference type="AlphaFoldDB" id="A0A644Y5F2"/>
<evidence type="ECO:0000256" key="3">
    <source>
        <dbReference type="ARBA" id="ARBA00022723"/>
    </source>
</evidence>
<evidence type="ECO:0000256" key="1">
    <source>
        <dbReference type="ARBA" id="ARBA00022448"/>
    </source>
</evidence>
<evidence type="ECO:0000256" key="2">
    <source>
        <dbReference type="ARBA" id="ARBA00022485"/>
    </source>
</evidence>
<keyword evidence="1" id="KW-0813">Transport</keyword>